<dbReference type="Proteomes" id="UP000295636">
    <property type="component" value="Unassembled WGS sequence"/>
</dbReference>
<gene>
    <name evidence="1" type="ORF">E1757_15455</name>
</gene>
<dbReference type="InterPro" id="IPR016195">
    <property type="entry name" value="Pol/histidinol_Pase-like"/>
</dbReference>
<dbReference type="SUPFAM" id="SSF89550">
    <property type="entry name" value="PHP domain-like"/>
    <property type="match status" value="1"/>
</dbReference>
<evidence type="ECO:0000313" key="1">
    <source>
        <dbReference type="EMBL" id="TDF97221.1"/>
    </source>
</evidence>
<organism evidence="1 2">
    <name type="scientific">Paenibacillus piri</name>
    <dbReference type="NCBI Taxonomy" id="2547395"/>
    <lineage>
        <taxon>Bacteria</taxon>
        <taxon>Bacillati</taxon>
        <taxon>Bacillota</taxon>
        <taxon>Bacilli</taxon>
        <taxon>Bacillales</taxon>
        <taxon>Paenibacillaceae</taxon>
        <taxon>Paenibacillus</taxon>
    </lineage>
</organism>
<evidence type="ECO:0008006" key="3">
    <source>
        <dbReference type="Google" id="ProtNLM"/>
    </source>
</evidence>
<dbReference type="Gene3D" id="3.20.20.140">
    <property type="entry name" value="Metal-dependent hydrolases"/>
    <property type="match status" value="1"/>
</dbReference>
<proteinExistence type="predicted"/>
<dbReference type="RefSeq" id="WP_133229579.1">
    <property type="nucleotide sequence ID" value="NZ_SMRT01000006.1"/>
</dbReference>
<protein>
    <recommendedName>
        <fullName evidence="3">DUF3604 domain-containing protein</fullName>
    </recommendedName>
</protein>
<dbReference type="OrthoDB" id="543560at2"/>
<accession>A0A4R5KNK1</accession>
<dbReference type="AlphaFoldDB" id="A0A4R5KNK1"/>
<evidence type="ECO:0000313" key="2">
    <source>
        <dbReference type="Proteomes" id="UP000295636"/>
    </source>
</evidence>
<dbReference type="EMBL" id="SMRT01000006">
    <property type="protein sequence ID" value="TDF97221.1"/>
    <property type="molecule type" value="Genomic_DNA"/>
</dbReference>
<sequence length="502" mass="55633">MNLYWGDLHNHCGITYGFGSLENALAAAKEQLDFCAIIGHAMWPDMPERTEELEFLVDFHLKGFAKLRNNWEGVRDTVKAWNVPHEFVTFQGYEIHSSEFGDHHILSTSDELPLIQANSPAELVSSLAPLSVIAVPHHVGYTPGYRGANWDAFSESISPVVEVFSKHGSSMSDSSPYTYLHTMGPRDSRNTIVSAIQRGKRFSFAGSTDHHAGYPGSFGDGRVAVLAAEKTRESIWEALLARRTYAVTGDKIACHFTVNGAIFGSEVNDTGRRQLLLDVTACDGIEKVTVYKNGIVWNIVNGISGAGLKTVRPAQRGTYKVRVEMGWGESKDGFKWQGSARLDGGEVKSVETCFRGQSVLAPSPEMRENPNINALDNRLISTSSDGAEWTCTTFKNPSTLHPQTAALIFEIDGDVDSRLSVEVNGQTFAYTIGELITGSRSSHLQPYNSEAVLFHRAVPEHEYRFQGEWSDEEKETDCDAYHVEIKQWNGQYAWISPVFVKA</sequence>
<keyword evidence="2" id="KW-1185">Reference proteome</keyword>
<comment type="caution">
    <text evidence="1">The sequence shown here is derived from an EMBL/GenBank/DDBJ whole genome shotgun (WGS) entry which is preliminary data.</text>
</comment>
<name>A0A4R5KNK1_9BACL</name>
<reference evidence="1 2" key="1">
    <citation type="submission" date="2019-03" db="EMBL/GenBank/DDBJ databases">
        <title>This is whole genome sequence of Paenibacillus sp MS74 strain.</title>
        <authorList>
            <person name="Trinh H.N."/>
        </authorList>
    </citation>
    <scope>NUCLEOTIDE SEQUENCE [LARGE SCALE GENOMIC DNA]</scope>
    <source>
        <strain evidence="1 2">MS74</strain>
    </source>
</reference>